<dbReference type="Proteomes" id="UP001519460">
    <property type="component" value="Unassembled WGS sequence"/>
</dbReference>
<keyword evidence="2" id="KW-1185">Reference proteome</keyword>
<accession>A0ABD0LFU8</accession>
<gene>
    <name evidence="1" type="ORF">BaRGS_00010580</name>
</gene>
<name>A0ABD0LFU8_9CAEN</name>
<evidence type="ECO:0000313" key="1">
    <source>
        <dbReference type="EMBL" id="KAK7498320.1"/>
    </source>
</evidence>
<dbReference type="EMBL" id="JACVVK020000052">
    <property type="protein sequence ID" value="KAK7498320.1"/>
    <property type="molecule type" value="Genomic_DNA"/>
</dbReference>
<protein>
    <submittedName>
        <fullName evidence="1">Uncharacterized protein</fullName>
    </submittedName>
</protein>
<reference evidence="1 2" key="1">
    <citation type="journal article" date="2023" name="Sci. Data">
        <title>Genome assembly of the Korean intertidal mud-creeper Batillaria attramentaria.</title>
        <authorList>
            <person name="Patra A.K."/>
            <person name="Ho P.T."/>
            <person name="Jun S."/>
            <person name="Lee S.J."/>
            <person name="Kim Y."/>
            <person name="Won Y.J."/>
        </authorList>
    </citation>
    <scope>NUCLEOTIDE SEQUENCE [LARGE SCALE GENOMIC DNA]</scope>
    <source>
        <strain evidence="1">Wonlab-2016</strain>
    </source>
</reference>
<sequence>MFFNEVTSNVRSNCSSDVSVRTVCASYPFGSHMYRFGTETALGRHRWVSLTFQAREEPGALGGRVGEVWQKTTNTAGRYGRLGVQLSTKVVWGDPTCWENRHPILFCHFFPVIRVIVRALYKKITLFKSDISLPDIPEDQAPAS</sequence>
<evidence type="ECO:0000313" key="2">
    <source>
        <dbReference type="Proteomes" id="UP001519460"/>
    </source>
</evidence>
<organism evidence="1 2">
    <name type="scientific">Batillaria attramentaria</name>
    <dbReference type="NCBI Taxonomy" id="370345"/>
    <lineage>
        <taxon>Eukaryota</taxon>
        <taxon>Metazoa</taxon>
        <taxon>Spiralia</taxon>
        <taxon>Lophotrochozoa</taxon>
        <taxon>Mollusca</taxon>
        <taxon>Gastropoda</taxon>
        <taxon>Caenogastropoda</taxon>
        <taxon>Sorbeoconcha</taxon>
        <taxon>Cerithioidea</taxon>
        <taxon>Batillariidae</taxon>
        <taxon>Batillaria</taxon>
    </lineage>
</organism>
<dbReference type="AlphaFoldDB" id="A0ABD0LFU8"/>
<proteinExistence type="predicted"/>
<comment type="caution">
    <text evidence="1">The sequence shown here is derived from an EMBL/GenBank/DDBJ whole genome shotgun (WGS) entry which is preliminary data.</text>
</comment>